<dbReference type="GeneID" id="60059539"/>
<dbReference type="AlphaFoldDB" id="A0A173SNB5"/>
<protein>
    <submittedName>
        <fullName evidence="6">DUF445 family protein</fullName>
    </submittedName>
</protein>
<evidence type="ECO:0000256" key="5">
    <source>
        <dbReference type="ARBA" id="ARBA00023136"/>
    </source>
</evidence>
<keyword evidence="3" id="KW-0812">Transmembrane</keyword>
<dbReference type="PANTHER" id="PTHR35791:SF1">
    <property type="entry name" value="UPF0754 MEMBRANE PROTEIN YHEB"/>
    <property type="match status" value="1"/>
</dbReference>
<evidence type="ECO:0000256" key="2">
    <source>
        <dbReference type="ARBA" id="ARBA00008053"/>
    </source>
</evidence>
<proteinExistence type="inferred from homology"/>
<organism evidence="6 7">
    <name type="scientific">Turicibacter sanguinis</name>
    <dbReference type="NCBI Taxonomy" id="154288"/>
    <lineage>
        <taxon>Bacteria</taxon>
        <taxon>Bacillati</taxon>
        <taxon>Bacillota</taxon>
        <taxon>Erysipelotrichia</taxon>
        <taxon>Erysipelotrichales</taxon>
        <taxon>Turicibacteraceae</taxon>
        <taxon>Turicibacter</taxon>
    </lineage>
</organism>
<dbReference type="OrthoDB" id="9787430at2"/>
<dbReference type="InterPro" id="IPR007383">
    <property type="entry name" value="DUF445"/>
</dbReference>
<dbReference type="GO" id="GO:0012505">
    <property type="term" value="C:endomembrane system"/>
    <property type="evidence" value="ECO:0007669"/>
    <property type="project" value="UniProtKB-SubCell"/>
</dbReference>
<comment type="caution">
    <text evidence="6">The sequence shown here is derived from an EMBL/GenBank/DDBJ whole genome shotgun (WGS) entry which is preliminary data.</text>
</comment>
<gene>
    <name evidence="6" type="ORF">GMA92_07275</name>
</gene>
<comment type="similarity">
    <text evidence="2">Belongs to the UPF0754 family.</text>
</comment>
<evidence type="ECO:0000256" key="4">
    <source>
        <dbReference type="ARBA" id="ARBA00022989"/>
    </source>
</evidence>
<evidence type="ECO:0000256" key="1">
    <source>
        <dbReference type="ARBA" id="ARBA00004308"/>
    </source>
</evidence>
<dbReference type="EMBL" id="WMQE01000013">
    <property type="protein sequence ID" value="MTK21221.1"/>
    <property type="molecule type" value="Genomic_DNA"/>
</dbReference>
<evidence type="ECO:0000313" key="6">
    <source>
        <dbReference type="EMBL" id="MTK21221.1"/>
    </source>
</evidence>
<keyword evidence="4" id="KW-1133">Transmembrane helix</keyword>
<accession>A0A173SNB5</accession>
<name>A0A173SNB5_9FIRM</name>
<dbReference type="Proteomes" id="UP000487649">
    <property type="component" value="Unassembled WGS sequence"/>
</dbReference>
<dbReference type="Pfam" id="PF04286">
    <property type="entry name" value="DUF445"/>
    <property type="match status" value="1"/>
</dbReference>
<evidence type="ECO:0000256" key="3">
    <source>
        <dbReference type="ARBA" id="ARBA00022692"/>
    </source>
</evidence>
<evidence type="ECO:0000313" key="7">
    <source>
        <dbReference type="Proteomes" id="UP000487649"/>
    </source>
</evidence>
<dbReference type="PANTHER" id="PTHR35791">
    <property type="entry name" value="UPF0754 MEMBRANE PROTEIN YHEB"/>
    <property type="match status" value="1"/>
</dbReference>
<reference evidence="6 7" key="1">
    <citation type="journal article" date="2019" name="Nat. Med.">
        <title>A library of human gut bacterial isolates paired with longitudinal multiomics data enables mechanistic microbiome research.</title>
        <authorList>
            <person name="Poyet M."/>
            <person name="Groussin M."/>
            <person name="Gibbons S.M."/>
            <person name="Avila-Pacheco J."/>
            <person name="Jiang X."/>
            <person name="Kearney S.M."/>
            <person name="Perrotta A.R."/>
            <person name="Berdy B."/>
            <person name="Zhao S."/>
            <person name="Lieberman T.D."/>
            <person name="Swanson P.K."/>
            <person name="Smith M."/>
            <person name="Roesemann S."/>
            <person name="Alexander J.E."/>
            <person name="Rich S.A."/>
            <person name="Livny J."/>
            <person name="Vlamakis H."/>
            <person name="Clish C."/>
            <person name="Bullock K."/>
            <person name="Deik A."/>
            <person name="Scott J."/>
            <person name="Pierce K.A."/>
            <person name="Xavier R.J."/>
            <person name="Alm E.J."/>
        </authorList>
    </citation>
    <scope>NUCLEOTIDE SEQUENCE [LARGE SCALE GENOMIC DNA]</scope>
    <source>
        <strain evidence="6 7">BIOML-A198</strain>
    </source>
</reference>
<keyword evidence="5" id="KW-0472">Membrane</keyword>
<sequence length="200" mass="22745">MNHFFTVLLLTVVGALIGWITNIFAIKLLFRPIKPIKIPLTRFTIVGLIPKRKKEIAKNIGEVVANELISIRELMDEAVTEEDLTQIRFFVKRKIKAVIDEKLNIIPFPFKGMIQGPLDELIETEVNNGLTDIIVNIKDMIELRVNIAKIVEDNIMALDLRELERIILQVAKKELKHIEILGFILGGVIGLVQGIILMYL</sequence>
<dbReference type="RefSeq" id="WP_006785524.1">
    <property type="nucleotide sequence ID" value="NZ_CABJBH010000004.1"/>
</dbReference>
<comment type="subcellular location">
    <subcellularLocation>
        <location evidence="1">Endomembrane system</location>
    </subcellularLocation>
</comment>